<feature type="region of interest" description="Disordered" evidence="1">
    <location>
        <begin position="25"/>
        <end position="45"/>
    </location>
</feature>
<keyword evidence="3" id="KW-1185">Reference proteome</keyword>
<protein>
    <submittedName>
        <fullName evidence="2">Uncharacterized protein</fullName>
    </submittedName>
</protein>
<evidence type="ECO:0000256" key="1">
    <source>
        <dbReference type="SAM" id="MobiDB-lite"/>
    </source>
</evidence>
<reference evidence="2" key="1">
    <citation type="journal article" date="2023" name="bioRxiv">
        <title>Scaffold-level genome assemblies of two parasitoid biocontrol wasps reveal the parthenogenesis mechanism and an associated novel virus.</title>
        <authorList>
            <person name="Inwood S."/>
            <person name="Skelly J."/>
            <person name="Guhlin J."/>
            <person name="Harrop T."/>
            <person name="Goldson S."/>
            <person name="Dearden P."/>
        </authorList>
    </citation>
    <scope>NUCLEOTIDE SEQUENCE</scope>
    <source>
        <strain evidence="2">Lincoln</strain>
        <tissue evidence="2">Whole body</tissue>
    </source>
</reference>
<evidence type="ECO:0000313" key="3">
    <source>
        <dbReference type="Proteomes" id="UP001168972"/>
    </source>
</evidence>
<evidence type="ECO:0000313" key="2">
    <source>
        <dbReference type="EMBL" id="KAK0180537.1"/>
    </source>
</evidence>
<feature type="compositionally biased region" description="Basic residues" evidence="1">
    <location>
        <begin position="252"/>
        <end position="261"/>
    </location>
</feature>
<proteinExistence type="predicted"/>
<feature type="compositionally biased region" description="Basic residues" evidence="1">
    <location>
        <begin position="269"/>
        <end position="284"/>
    </location>
</feature>
<sequence>MAGHTPLHPMYVSYSALPPAAYSQSNPNYQSYPRGTTGSNNSSSLYRDTTLPKLVEKPLYGNNIQQQRVRPSMMMMMMMVNNMHDTTRSSKSSASTRIIENVDCYNDYSNPLDHLHRPISPSGEYDSLENSVKLRFEKNQTYQSSVSRLYSPVVSPVMRRARGPSQPPKHNRNSYRPRIFTDHVREQPLRTFYSHPRLAMEQQNNTLPSEINDRTLQIKKRKKQQQRPLYSIEYSQPEPPTQDDNISPKPMTPRRVKRRSVISRDGTRRSNRRSSVRQSRRKNPVNRIMEQQESLYANMIPSALTNQNVTNLSQGTLNYDRIAGNWDHDRNINWQSEAVNMVVSSPTLWTPDPSYSNTANLINHTLPHWNNNMSLSRNLTDNWQEYNEMNSMSVQGQINPTFEQISTQSLHGEEGDELCNNRPASARSSYSNYHGIRATPQVPTRNDIVRQSQRQFVLNGPPAYQDTVI</sequence>
<comment type="caution">
    <text evidence="2">The sequence shown here is derived from an EMBL/GenBank/DDBJ whole genome shotgun (WGS) entry which is preliminary data.</text>
</comment>
<dbReference type="Proteomes" id="UP001168972">
    <property type="component" value="Unassembled WGS sequence"/>
</dbReference>
<reference evidence="2" key="2">
    <citation type="submission" date="2023-03" db="EMBL/GenBank/DDBJ databases">
        <authorList>
            <person name="Inwood S.N."/>
            <person name="Skelly J.G."/>
            <person name="Guhlin J."/>
            <person name="Harrop T.W.R."/>
            <person name="Goldson S.G."/>
            <person name="Dearden P.K."/>
        </authorList>
    </citation>
    <scope>NUCLEOTIDE SEQUENCE</scope>
    <source>
        <strain evidence="2">Lincoln</strain>
        <tissue evidence="2">Whole body</tissue>
    </source>
</reference>
<feature type="region of interest" description="Disordered" evidence="1">
    <location>
        <begin position="219"/>
        <end position="288"/>
    </location>
</feature>
<accession>A0AA39L0L1</accession>
<organism evidence="2 3">
    <name type="scientific">Microctonus hyperodae</name>
    <name type="common">Parasitoid wasp</name>
    <dbReference type="NCBI Taxonomy" id="165561"/>
    <lineage>
        <taxon>Eukaryota</taxon>
        <taxon>Metazoa</taxon>
        <taxon>Ecdysozoa</taxon>
        <taxon>Arthropoda</taxon>
        <taxon>Hexapoda</taxon>
        <taxon>Insecta</taxon>
        <taxon>Pterygota</taxon>
        <taxon>Neoptera</taxon>
        <taxon>Endopterygota</taxon>
        <taxon>Hymenoptera</taxon>
        <taxon>Apocrita</taxon>
        <taxon>Ichneumonoidea</taxon>
        <taxon>Braconidae</taxon>
        <taxon>Euphorinae</taxon>
        <taxon>Microctonus</taxon>
    </lineage>
</organism>
<dbReference type="EMBL" id="JAQQBR010000003">
    <property type="protein sequence ID" value="KAK0180537.1"/>
    <property type="molecule type" value="Genomic_DNA"/>
</dbReference>
<name>A0AA39L0L1_MICHY</name>
<dbReference type="AlphaFoldDB" id="A0AA39L0L1"/>
<gene>
    <name evidence="2" type="ORF">PV327_006164</name>
</gene>
<feature type="region of interest" description="Disordered" evidence="1">
    <location>
        <begin position="158"/>
        <end position="183"/>
    </location>
</feature>